<dbReference type="GO" id="GO:0003677">
    <property type="term" value="F:DNA binding"/>
    <property type="evidence" value="ECO:0007669"/>
    <property type="project" value="UniProtKB-KW"/>
</dbReference>
<dbReference type="RefSeq" id="WP_053403560.1">
    <property type="nucleotide sequence ID" value="NZ_CP061868.1"/>
</dbReference>
<dbReference type="SUPFAM" id="SSF46955">
    <property type="entry name" value="Putative DNA-binding domain"/>
    <property type="match status" value="1"/>
</dbReference>
<dbReference type="Gene3D" id="1.10.1660.10">
    <property type="match status" value="1"/>
</dbReference>
<feature type="domain" description="HTH merR-type" evidence="4">
    <location>
        <begin position="1"/>
        <end position="68"/>
    </location>
</feature>
<dbReference type="AlphaFoldDB" id="A0A0M0KE62"/>
<evidence type="ECO:0000256" key="2">
    <source>
        <dbReference type="ARBA" id="ARBA00023125"/>
    </source>
</evidence>
<evidence type="ECO:0000313" key="6">
    <source>
        <dbReference type="Proteomes" id="UP000037558"/>
    </source>
</evidence>
<dbReference type="STRING" id="284581.AMD01_21840"/>
<reference evidence="6" key="1">
    <citation type="submission" date="2015-08" db="EMBL/GenBank/DDBJ databases">
        <title>Fjat-14210 dsm16467.</title>
        <authorList>
            <person name="Liu B."/>
            <person name="Wang J."/>
            <person name="Zhu Y."/>
            <person name="Liu G."/>
            <person name="Chen Q."/>
            <person name="Chen Z."/>
            <person name="Lan J."/>
            <person name="Che J."/>
            <person name="Ge C."/>
            <person name="Shi H."/>
            <person name="Pan Z."/>
            <person name="Liu X."/>
        </authorList>
    </citation>
    <scope>NUCLEOTIDE SEQUENCE [LARGE SCALE GENOMIC DNA]</scope>
    <source>
        <strain evidence="6">DSM 16467</strain>
    </source>
</reference>
<dbReference type="OrthoDB" id="9806513at2"/>
<dbReference type="SMART" id="SM00422">
    <property type="entry name" value="HTH_MERR"/>
    <property type="match status" value="1"/>
</dbReference>
<evidence type="ECO:0000313" key="5">
    <source>
        <dbReference type="EMBL" id="KOO37131.1"/>
    </source>
</evidence>
<dbReference type="PATRIC" id="fig|284581.3.peg.3216"/>
<keyword evidence="6" id="KW-1185">Reference proteome</keyword>
<evidence type="ECO:0000256" key="3">
    <source>
        <dbReference type="ARBA" id="ARBA00023163"/>
    </source>
</evidence>
<dbReference type="EMBL" id="LILC01000037">
    <property type="protein sequence ID" value="KOO37131.1"/>
    <property type="molecule type" value="Genomic_DNA"/>
</dbReference>
<evidence type="ECO:0000256" key="1">
    <source>
        <dbReference type="ARBA" id="ARBA00023015"/>
    </source>
</evidence>
<keyword evidence="1" id="KW-0805">Transcription regulation</keyword>
<gene>
    <name evidence="5" type="ORF">AMD01_21840</name>
</gene>
<protein>
    <submittedName>
        <fullName evidence="5">MerR family transcriptional regulator</fullName>
    </submittedName>
</protein>
<dbReference type="PRINTS" id="PR00040">
    <property type="entry name" value="HTHMERR"/>
</dbReference>
<organism evidence="5 6">
    <name type="scientific">Priestia koreensis</name>
    <dbReference type="NCBI Taxonomy" id="284581"/>
    <lineage>
        <taxon>Bacteria</taxon>
        <taxon>Bacillati</taxon>
        <taxon>Bacillota</taxon>
        <taxon>Bacilli</taxon>
        <taxon>Bacillales</taxon>
        <taxon>Bacillaceae</taxon>
        <taxon>Priestia</taxon>
    </lineage>
</organism>
<dbReference type="InterPro" id="IPR047057">
    <property type="entry name" value="MerR_fam"/>
</dbReference>
<proteinExistence type="predicted"/>
<keyword evidence="3" id="KW-0804">Transcription</keyword>
<dbReference type="PROSITE" id="PS50937">
    <property type="entry name" value="HTH_MERR_2"/>
    <property type="match status" value="1"/>
</dbReference>
<dbReference type="PROSITE" id="PS00552">
    <property type="entry name" value="HTH_MERR_1"/>
    <property type="match status" value="1"/>
</dbReference>
<dbReference type="InterPro" id="IPR009061">
    <property type="entry name" value="DNA-bd_dom_put_sf"/>
</dbReference>
<evidence type="ECO:0000259" key="4">
    <source>
        <dbReference type="PROSITE" id="PS50937"/>
    </source>
</evidence>
<accession>A0A0M0KE62</accession>
<dbReference type="PANTHER" id="PTHR30204:SF94">
    <property type="entry name" value="HEAVY METAL-DEPENDENT TRANSCRIPTIONAL REGULATOR HI_0293-RELATED"/>
    <property type="match status" value="1"/>
</dbReference>
<sequence>MRIGVLAEKTGVSERSLRHYEQQHLLVSTRLKNGYRDFDESMVERVKQIQLYLSLGLNLEQVAIILKCLEDKPLLYEEPCSSIIDMYEQKLSDVNEQIALLSTIKQNLEDHVGILKENAKKQRI</sequence>
<keyword evidence="2" id="KW-0238">DNA-binding</keyword>
<dbReference type="InterPro" id="IPR000551">
    <property type="entry name" value="MerR-type_HTH_dom"/>
</dbReference>
<comment type="caution">
    <text evidence="5">The sequence shown here is derived from an EMBL/GenBank/DDBJ whole genome shotgun (WGS) entry which is preliminary data.</text>
</comment>
<dbReference type="CDD" id="cd01282">
    <property type="entry name" value="HTH_MerR-like_sg3"/>
    <property type="match status" value="1"/>
</dbReference>
<name>A0A0M0KE62_9BACI</name>
<dbReference type="Pfam" id="PF13411">
    <property type="entry name" value="MerR_1"/>
    <property type="match status" value="1"/>
</dbReference>
<dbReference type="PANTHER" id="PTHR30204">
    <property type="entry name" value="REDOX-CYCLING DRUG-SENSING TRANSCRIPTIONAL ACTIVATOR SOXR"/>
    <property type="match status" value="1"/>
</dbReference>
<dbReference type="Proteomes" id="UP000037558">
    <property type="component" value="Unassembled WGS sequence"/>
</dbReference>
<dbReference type="GO" id="GO:0003700">
    <property type="term" value="F:DNA-binding transcription factor activity"/>
    <property type="evidence" value="ECO:0007669"/>
    <property type="project" value="InterPro"/>
</dbReference>